<proteinExistence type="predicted"/>
<dbReference type="Pfam" id="PF03190">
    <property type="entry name" value="Thioredox_DsbH"/>
    <property type="match status" value="1"/>
</dbReference>
<dbReference type="PANTHER" id="PTHR42899:SF1">
    <property type="entry name" value="SPERMATOGENESIS-ASSOCIATED PROTEIN 20"/>
    <property type="match status" value="1"/>
</dbReference>
<dbReference type="SUPFAM" id="SSF48208">
    <property type="entry name" value="Six-hairpin glycosidases"/>
    <property type="match status" value="1"/>
</dbReference>
<dbReference type="InterPro" id="IPR012341">
    <property type="entry name" value="6hp_glycosidase-like_sf"/>
</dbReference>
<dbReference type="PIRSF" id="PIRSF006402">
    <property type="entry name" value="UCP006402_thioredoxin"/>
    <property type="match status" value="1"/>
</dbReference>
<organism evidence="2">
    <name type="scientific">invertebrate metagenome</name>
    <dbReference type="NCBI Taxonomy" id="1711999"/>
    <lineage>
        <taxon>unclassified sequences</taxon>
        <taxon>metagenomes</taxon>
        <taxon>organismal metagenomes</taxon>
    </lineage>
</organism>
<reference evidence="2" key="1">
    <citation type="submission" date="2018-10" db="EMBL/GenBank/DDBJ databases">
        <authorList>
            <person name="Gruber-Vodicka H."/>
            <person name="Jaeckle O."/>
        </authorList>
    </citation>
    <scope>NUCLEOTIDE SEQUENCE</scope>
</reference>
<dbReference type="InterPro" id="IPR036249">
    <property type="entry name" value="Thioredoxin-like_sf"/>
</dbReference>
<feature type="domain" description="Spermatogenesis-associated protein 20-like TRX" evidence="1">
    <location>
        <begin position="9"/>
        <end position="169"/>
    </location>
</feature>
<dbReference type="SUPFAM" id="SSF52833">
    <property type="entry name" value="Thioredoxin-like"/>
    <property type="match status" value="1"/>
</dbReference>
<accession>A0A484HBU7</accession>
<dbReference type="Gene3D" id="3.40.30.10">
    <property type="entry name" value="Glutaredoxin"/>
    <property type="match status" value="1"/>
</dbReference>
<dbReference type="InterPro" id="IPR024705">
    <property type="entry name" value="Ssp411"/>
</dbReference>
<keyword evidence="2" id="KW-0418">Kinase</keyword>
<dbReference type="PANTHER" id="PTHR42899">
    <property type="entry name" value="SPERMATOGENESIS-ASSOCIATED PROTEIN 20"/>
    <property type="match status" value="1"/>
</dbReference>
<keyword evidence="2" id="KW-0808">Transferase</keyword>
<dbReference type="GO" id="GO:0005975">
    <property type="term" value="P:carbohydrate metabolic process"/>
    <property type="evidence" value="ECO:0007669"/>
    <property type="project" value="InterPro"/>
</dbReference>
<dbReference type="GO" id="GO:0004798">
    <property type="term" value="F:dTMP kinase activity"/>
    <property type="evidence" value="ECO:0007669"/>
    <property type="project" value="UniProtKB-EC"/>
</dbReference>
<dbReference type="Gene3D" id="1.50.10.10">
    <property type="match status" value="1"/>
</dbReference>
<sequence length="676" mass="76188">MSEVAMIRNRLAQETSPYLLQHKDHPVHWQPWDEQAFSEARASNKPILLSVGYAACHWCHVMAHESFENPETARVMNELCVNIKVDREERPDIDFLYQHALALLGEQGGWPLTMLLTPRGVPLWGGTYFPPEPSFGRRALRDFISGVVDYYYRQPQHVRHGTIAMQQALQHLSKTGEGDGPSLSLLDQAARDFIRHLDQIHGGLQGTPKFPQFLLFGFLWRAWRRTRDKRFMKIIHLTIKKICHGGIYDHLGGGLARYSTDEVWLVPHFEKMLYDNALFVDLLTTIWQDTHQPLFARRIEETVAWVVREMIAEPGAFAASLDADSAGKEGRFYVWSKDEIDTVLGCHTALFCNAYGVTTDGQWEGYNILHRCSSVESEDFTIEESLRTCRTRLLSVRAARVQPARDDKILADWNGLMIQALARAGMVFAQPTWIALAGQAFATVCTHMTLPGDRLGHSLCLKRLQATAMLEDYANMSLAALSLLEATADPKYLEYAKRWVATVERLYWDEHSGGYFFTAKETTNLITPIKTATDNAVPAGNGTMAWVLARLYHITGIETYRKRVEILCRIFTSHHNHLAHIATLMNAFEYLHTATLVVVVGPPSETESWRRHVLTAQIGGDFIVLSGPVGSPLVQERPMVHGRVTAYICRGKSCSAPVTTLDMLKEALSASCAVSR</sequence>
<dbReference type="InterPro" id="IPR008928">
    <property type="entry name" value="6-hairpin_glycosidase_sf"/>
</dbReference>
<dbReference type="EMBL" id="LR026963">
    <property type="protein sequence ID" value="VBB69628.1"/>
    <property type="molecule type" value="Genomic_DNA"/>
</dbReference>
<gene>
    <name evidence="2" type="ORF">RIEGSTA812A_PEG_1101</name>
</gene>
<dbReference type="CDD" id="cd02955">
    <property type="entry name" value="SSP411"/>
    <property type="match status" value="1"/>
</dbReference>
<evidence type="ECO:0000259" key="1">
    <source>
        <dbReference type="Pfam" id="PF03190"/>
    </source>
</evidence>
<protein>
    <submittedName>
        <fullName evidence="2">Thymidylate kinase</fullName>
        <ecNumber evidence="2">2.7.4.9</ecNumber>
    </submittedName>
</protein>
<dbReference type="InterPro" id="IPR004879">
    <property type="entry name" value="Ssp411-like_TRX"/>
</dbReference>
<evidence type="ECO:0000313" key="2">
    <source>
        <dbReference type="EMBL" id="VBB69628.1"/>
    </source>
</evidence>
<name>A0A484HBU7_9ZZZZ</name>
<dbReference type="EC" id="2.7.4.9" evidence="2"/>
<dbReference type="AlphaFoldDB" id="A0A484HBU7"/>